<dbReference type="GO" id="GO:0043138">
    <property type="term" value="F:3'-5' DNA helicase activity"/>
    <property type="evidence" value="ECO:0007669"/>
    <property type="project" value="UniProtKB-EC"/>
</dbReference>
<evidence type="ECO:0000259" key="18">
    <source>
        <dbReference type="PROSITE" id="PS51192"/>
    </source>
</evidence>
<evidence type="ECO:0000256" key="4">
    <source>
        <dbReference type="ARBA" id="ARBA00022723"/>
    </source>
</evidence>
<evidence type="ECO:0000313" key="21">
    <source>
        <dbReference type="Proteomes" id="UP000000379"/>
    </source>
</evidence>
<dbReference type="SMART" id="SM00956">
    <property type="entry name" value="RQC"/>
    <property type="match status" value="1"/>
</dbReference>
<dbReference type="FunFam" id="3.40.50.300:FF:000156">
    <property type="entry name" value="ATP-dependent DNA helicase recQ"/>
    <property type="match status" value="1"/>
</dbReference>
<evidence type="ECO:0000256" key="16">
    <source>
        <dbReference type="NCBIfam" id="TIGR01389"/>
    </source>
</evidence>
<keyword evidence="6" id="KW-0227">DNA damage</keyword>
<organism evidence="20 21">
    <name type="scientific">Truepera radiovictrix (strain DSM 17093 / CIP 108686 / LMG 22925 / RQ-24)</name>
    <dbReference type="NCBI Taxonomy" id="649638"/>
    <lineage>
        <taxon>Bacteria</taxon>
        <taxon>Thermotogati</taxon>
        <taxon>Deinococcota</taxon>
        <taxon>Deinococci</taxon>
        <taxon>Trueperales</taxon>
        <taxon>Trueperaceae</taxon>
        <taxon>Truepera</taxon>
    </lineage>
</organism>
<dbReference type="EC" id="5.6.2.4" evidence="16"/>
<evidence type="ECO:0000259" key="17">
    <source>
        <dbReference type="PROSITE" id="PS50967"/>
    </source>
</evidence>
<keyword evidence="7" id="KW-0378">Hydrolase</keyword>
<dbReference type="AlphaFoldDB" id="D7CR13"/>
<dbReference type="OrthoDB" id="9763310at2"/>
<keyword evidence="21" id="KW-1185">Reference proteome</keyword>
<protein>
    <recommendedName>
        <fullName evidence="16">DNA helicase RecQ</fullName>
        <ecNumber evidence="16">5.6.2.4</ecNumber>
    </recommendedName>
</protein>
<name>D7CR13_TRURR</name>
<dbReference type="GO" id="GO:0009378">
    <property type="term" value="F:four-way junction helicase activity"/>
    <property type="evidence" value="ECO:0007669"/>
    <property type="project" value="TreeGrafter"/>
</dbReference>
<dbReference type="NCBIfam" id="TIGR01389">
    <property type="entry name" value="recQ"/>
    <property type="match status" value="1"/>
</dbReference>
<dbReference type="GO" id="GO:0043590">
    <property type="term" value="C:bacterial nucleoid"/>
    <property type="evidence" value="ECO:0007669"/>
    <property type="project" value="TreeGrafter"/>
</dbReference>
<sequence>MLERAQHVLQTVFGYPAFRGLQAQVIERVARGGDALVLMPTGGGKSLCYQIPALLRPGVGVVVSPLIALMKDQVDALLQLGVRAAYLNSSLSSQEAAAVERALLAGELKLLYVAPERLLTPRFLSLLARAQLALFAVDEAHCVSQWGHDFRPEYLGLSVLAERFPGVPRVALTATADEATRREMVERLSLQRAQPFVSSFDRPNLRYTVVPKAGAKGQFLSFYRARHQGGAGIVYCLSRRSVEETAAWLVKAGVEALPYHAGLSAAVRQEHQERFLREDALVMVATIAFGMGIDKPDVRFVAHLELPKSLEGYYQETGRAGRDGDPADAFMTYGLEDVVTLRRLLAQSNAPEAVKRLEARKLEALLGYCETARCRRQVLLAYFGETLAEPCGNCDTCLAPVDTFDGTVAAQKALSTVVRTGQRFGAGHVTDVLLGKLTPRVRSLGHHELSTFGIGGELSERAWRSVLRQLVAAGYLATDAEGYGTLKLTPRSTPLLKGQETLRLRRDPTAAKAKAAVKGGQAAPADPALFERLRALRARLARAQGVPAYIVFDDKTLRTMTELRPRTLAELRRVPGVGEVKLARYGEAFLEVLRAPPS</sequence>
<dbReference type="InterPro" id="IPR002121">
    <property type="entry name" value="HRDC_dom"/>
</dbReference>
<keyword evidence="5" id="KW-0547">Nucleotide-binding</keyword>
<proteinExistence type="inferred from homology"/>
<dbReference type="SMART" id="SM00487">
    <property type="entry name" value="DEXDc"/>
    <property type="match status" value="1"/>
</dbReference>
<keyword evidence="11" id="KW-0238">DNA-binding</keyword>
<evidence type="ECO:0000256" key="6">
    <source>
        <dbReference type="ARBA" id="ARBA00022763"/>
    </source>
</evidence>
<dbReference type="InterPro" id="IPR014001">
    <property type="entry name" value="Helicase_ATP-bd"/>
</dbReference>
<feature type="domain" description="HRDC" evidence="17">
    <location>
        <begin position="523"/>
        <end position="598"/>
    </location>
</feature>
<evidence type="ECO:0000256" key="15">
    <source>
        <dbReference type="ARBA" id="ARBA00034617"/>
    </source>
</evidence>
<dbReference type="InterPro" id="IPR044876">
    <property type="entry name" value="HRDC_dom_sf"/>
</dbReference>
<keyword evidence="12" id="KW-0233">DNA recombination</keyword>
<evidence type="ECO:0000256" key="14">
    <source>
        <dbReference type="ARBA" id="ARBA00023235"/>
    </source>
</evidence>
<dbReference type="GO" id="GO:0005524">
    <property type="term" value="F:ATP binding"/>
    <property type="evidence" value="ECO:0007669"/>
    <property type="project" value="UniProtKB-KW"/>
</dbReference>
<dbReference type="InterPro" id="IPR001650">
    <property type="entry name" value="Helicase_C-like"/>
</dbReference>
<dbReference type="HOGENOM" id="CLU_001103_14_3_0"/>
<dbReference type="InterPro" id="IPR036388">
    <property type="entry name" value="WH-like_DNA-bd_sf"/>
</dbReference>
<dbReference type="Gene3D" id="3.40.50.300">
    <property type="entry name" value="P-loop containing nucleotide triphosphate hydrolases"/>
    <property type="match status" value="2"/>
</dbReference>
<dbReference type="GO" id="GO:0016787">
    <property type="term" value="F:hydrolase activity"/>
    <property type="evidence" value="ECO:0007669"/>
    <property type="project" value="UniProtKB-KW"/>
</dbReference>
<dbReference type="Pfam" id="PF00570">
    <property type="entry name" value="HRDC"/>
    <property type="match status" value="1"/>
</dbReference>
<dbReference type="eggNOG" id="COG0514">
    <property type="taxonomic scope" value="Bacteria"/>
</dbReference>
<dbReference type="GO" id="GO:0046872">
    <property type="term" value="F:metal ion binding"/>
    <property type="evidence" value="ECO:0007669"/>
    <property type="project" value="UniProtKB-KW"/>
</dbReference>
<dbReference type="SUPFAM" id="SSF52540">
    <property type="entry name" value="P-loop containing nucleoside triphosphate hydrolases"/>
    <property type="match status" value="2"/>
</dbReference>
<dbReference type="SUPFAM" id="SSF47819">
    <property type="entry name" value="HRDC-like"/>
    <property type="match status" value="1"/>
</dbReference>
<evidence type="ECO:0000256" key="11">
    <source>
        <dbReference type="ARBA" id="ARBA00023125"/>
    </source>
</evidence>
<dbReference type="PANTHER" id="PTHR13710">
    <property type="entry name" value="DNA HELICASE RECQ FAMILY MEMBER"/>
    <property type="match status" value="1"/>
</dbReference>
<dbReference type="RefSeq" id="WP_013176793.1">
    <property type="nucleotide sequence ID" value="NC_014221.1"/>
</dbReference>
<dbReference type="GO" id="GO:0006310">
    <property type="term" value="P:DNA recombination"/>
    <property type="evidence" value="ECO:0007669"/>
    <property type="project" value="UniProtKB-UniRule"/>
</dbReference>
<dbReference type="InterPro" id="IPR032284">
    <property type="entry name" value="RecQ_Zn-bd"/>
</dbReference>
<dbReference type="SMART" id="SM00341">
    <property type="entry name" value="HRDC"/>
    <property type="match status" value="1"/>
</dbReference>
<evidence type="ECO:0000256" key="9">
    <source>
        <dbReference type="ARBA" id="ARBA00022833"/>
    </source>
</evidence>
<dbReference type="GO" id="GO:0003677">
    <property type="term" value="F:DNA binding"/>
    <property type="evidence" value="ECO:0007669"/>
    <property type="project" value="UniProtKB-KW"/>
</dbReference>
<evidence type="ECO:0000256" key="7">
    <source>
        <dbReference type="ARBA" id="ARBA00022801"/>
    </source>
</evidence>
<gene>
    <name evidence="20" type="ordered locus">Trad_0273</name>
</gene>
<dbReference type="Pfam" id="PF00270">
    <property type="entry name" value="DEAD"/>
    <property type="match status" value="1"/>
</dbReference>
<keyword evidence="14" id="KW-0413">Isomerase</keyword>
<evidence type="ECO:0000256" key="1">
    <source>
        <dbReference type="ARBA" id="ARBA00001946"/>
    </source>
</evidence>
<dbReference type="FunFam" id="1.10.10.10:FF:000175">
    <property type="entry name" value="ATP-dependent DNA helicase RecQ"/>
    <property type="match status" value="1"/>
</dbReference>
<feature type="domain" description="Helicase ATP-binding" evidence="18">
    <location>
        <begin position="26"/>
        <end position="194"/>
    </location>
</feature>
<evidence type="ECO:0000256" key="5">
    <source>
        <dbReference type="ARBA" id="ARBA00022741"/>
    </source>
</evidence>
<reference evidence="20 21" key="2">
    <citation type="journal article" date="2011" name="Stand. Genomic Sci.">
        <title>Complete genome sequence of Truepera radiovictrix type strain (RQ-24).</title>
        <authorList>
            <person name="Ivanova N."/>
            <person name="Rohde C."/>
            <person name="Munk C."/>
            <person name="Nolan M."/>
            <person name="Lucas S."/>
            <person name="Del Rio T.G."/>
            <person name="Tice H."/>
            <person name="Deshpande S."/>
            <person name="Cheng J.F."/>
            <person name="Tapia R."/>
            <person name="Han C."/>
            <person name="Goodwin L."/>
            <person name="Pitluck S."/>
            <person name="Liolios K."/>
            <person name="Mavromatis K."/>
            <person name="Mikhailova N."/>
            <person name="Pati A."/>
            <person name="Chen A."/>
            <person name="Palaniappan K."/>
            <person name="Land M."/>
            <person name="Hauser L."/>
            <person name="Chang Y.J."/>
            <person name="Jeffries C.D."/>
            <person name="Brambilla E."/>
            <person name="Rohde M."/>
            <person name="Goker M."/>
            <person name="Tindall B.J."/>
            <person name="Woyke T."/>
            <person name="Bristow J."/>
            <person name="Eisen J.A."/>
            <person name="Markowitz V."/>
            <person name="Hugenholtz P."/>
            <person name="Kyrpides N.C."/>
            <person name="Klenk H.P."/>
            <person name="Lapidus A."/>
        </authorList>
    </citation>
    <scope>NUCLEOTIDE SEQUENCE [LARGE SCALE GENOMIC DNA]</scope>
    <source>
        <strain evidence="21">DSM 17093 / CIP 108686 / LMG 22925 / RQ-24</strain>
    </source>
</reference>
<dbReference type="InterPro" id="IPR006293">
    <property type="entry name" value="DNA_helicase_ATP-dep_RecQ_bac"/>
</dbReference>
<dbReference type="Proteomes" id="UP000000379">
    <property type="component" value="Chromosome"/>
</dbReference>
<evidence type="ECO:0000259" key="19">
    <source>
        <dbReference type="PROSITE" id="PS51194"/>
    </source>
</evidence>
<dbReference type="InterPro" id="IPR018982">
    <property type="entry name" value="RQC_domain"/>
</dbReference>
<evidence type="ECO:0000256" key="3">
    <source>
        <dbReference type="ARBA" id="ARBA00005446"/>
    </source>
</evidence>
<dbReference type="GO" id="GO:0006260">
    <property type="term" value="P:DNA replication"/>
    <property type="evidence" value="ECO:0007669"/>
    <property type="project" value="InterPro"/>
</dbReference>
<reference evidence="21" key="1">
    <citation type="submission" date="2010-05" db="EMBL/GenBank/DDBJ databases">
        <title>The complete genome of Truepera radiovictris DSM 17093.</title>
        <authorList>
            <consortium name="US DOE Joint Genome Institute (JGI-PGF)"/>
            <person name="Lucas S."/>
            <person name="Copeland A."/>
            <person name="Lapidus A."/>
            <person name="Glavina del Rio T."/>
            <person name="Dalin E."/>
            <person name="Tice H."/>
            <person name="Bruce D."/>
            <person name="Goodwin L."/>
            <person name="Pitluck S."/>
            <person name="Kyrpides N."/>
            <person name="Mavromatis K."/>
            <person name="Ovchinnikova G."/>
            <person name="Munk A.C."/>
            <person name="Detter J.C."/>
            <person name="Han C."/>
            <person name="Tapia R."/>
            <person name="Land M."/>
            <person name="Hauser L."/>
            <person name="Markowitz V."/>
            <person name="Cheng J.-F."/>
            <person name="Hugenholtz P."/>
            <person name="Woyke T."/>
            <person name="Wu D."/>
            <person name="Tindall B."/>
            <person name="Pomrenke H.G."/>
            <person name="Brambilla E."/>
            <person name="Klenk H.-P."/>
            <person name="Eisen J.A."/>
        </authorList>
    </citation>
    <scope>NUCLEOTIDE SEQUENCE [LARGE SCALE GENOMIC DNA]</scope>
    <source>
        <strain evidence="21">DSM 17093 / CIP 108686 / LMG 22925 / RQ-24</strain>
    </source>
</reference>
<feature type="domain" description="Helicase C-terminal" evidence="19">
    <location>
        <begin position="215"/>
        <end position="363"/>
    </location>
</feature>
<keyword evidence="10" id="KW-0067">ATP-binding</keyword>
<dbReference type="InterPro" id="IPR010997">
    <property type="entry name" value="HRDC-like_sf"/>
</dbReference>
<dbReference type="PROSITE" id="PS50967">
    <property type="entry name" value="HRDC"/>
    <property type="match status" value="1"/>
</dbReference>
<comment type="cofactor">
    <cofactor evidence="2">
        <name>Zn(2+)</name>
        <dbReference type="ChEBI" id="CHEBI:29105"/>
    </cofactor>
</comment>
<evidence type="ECO:0000313" key="20">
    <source>
        <dbReference type="EMBL" id="ADI13413.1"/>
    </source>
</evidence>
<dbReference type="NCBIfam" id="TIGR00614">
    <property type="entry name" value="recQ_fam"/>
    <property type="match status" value="1"/>
</dbReference>
<accession>D7CR13</accession>
<dbReference type="InterPro" id="IPR011545">
    <property type="entry name" value="DEAD/DEAH_box_helicase_dom"/>
</dbReference>
<dbReference type="PROSITE" id="PS51192">
    <property type="entry name" value="HELICASE_ATP_BIND_1"/>
    <property type="match status" value="1"/>
</dbReference>
<dbReference type="SMART" id="SM00490">
    <property type="entry name" value="HELICc"/>
    <property type="match status" value="1"/>
</dbReference>
<dbReference type="CDD" id="cd17920">
    <property type="entry name" value="DEXHc_RecQ"/>
    <property type="match status" value="1"/>
</dbReference>
<keyword evidence="13" id="KW-0234">DNA repair</keyword>
<dbReference type="EMBL" id="CP002049">
    <property type="protein sequence ID" value="ADI13413.1"/>
    <property type="molecule type" value="Genomic_DNA"/>
</dbReference>
<dbReference type="PANTHER" id="PTHR13710:SF105">
    <property type="entry name" value="ATP-DEPENDENT DNA HELICASE Q1"/>
    <property type="match status" value="1"/>
</dbReference>
<dbReference type="CDD" id="cd18794">
    <property type="entry name" value="SF2_C_RecQ"/>
    <property type="match status" value="1"/>
</dbReference>
<dbReference type="Gene3D" id="1.10.150.80">
    <property type="entry name" value="HRDC domain"/>
    <property type="match status" value="1"/>
</dbReference>
<evidence type="ECO:0000256" key="10">
    <source>
        <dbReference type="ARBA" id="ARBA00022840"/>
    </source>
</evidence>
<dbReference type="GO" id="GO:0005737">
    <property type="term" value="C:cytoplasm"/>
    <property type="evidence" value="ECO:0007669"/>
    <property type="project" value="TreeGrafter"/>
</dbReference>
<keyword evidence="9" id="KW-0862">Zinc</keyword>
<dbReference type="FunFam" id="3.40.50.300:FF:000296">
    <property type="entry name" value="ATP-dependent DNA helicase RecQ"/>
    <property type="match status" value="1"/>
</dbReference>
<comment type="similarity">
    <text evidence="3">Belongs to the helicase family. RecQ subfamily.</text>
</comment>
<keyword evidence="4" id="KW-0479">Metal-binding</keyword>
<dbReference type="Pfam" id="PF09382">
    <property type="entry name" value="RQC"/>
    <property type="match status" value="1"/>
</dbReference>
<evidence type="ECO:0000256" key="13">
    <source>
        <dbReference type="ARBA" id="ARBA00023204"/>
    </source>
</evidence>
<dbReference type="Gene3D" id="1.10.10.10">
    <property type="entry name" value="Winged helix-like DNA-binding domain superfamily/Winged helix DNA-binding domain"/>
    <property type="match status" value="1"/>
</dbReference>
<dbReference type="KEGG" id="tra:Trad_0273"/>
<dbReference type="InterPro" id="IPR004589">
    <property type="entry name" value="DNA_helicase_ATP-dep_RecQ"/>
</dbReference>
<dbReference type="Pfam" id="PF16124">
    <property type="entry name" value="RecQ_Zn_bind"/>
    <property type="match status" value="1"/>
</dbReference>
<dbReference type="GO" id="GO:0009432">
    <property type="term" value="P:SOS response"/>
    <property type="evidence" value="ECO:0007669"/>
    <property type="project" value="UniProtKB-UniRule"/>
</dbReference>
<dbReference type="GO" id="GO:0030894">
    <property type="term" value="C:replisome"/>
    <property type="evidence" value="ECO:0007669"/>
    <property type="project" value="TreeGrafter"/>
</dbReference>
<comment type="cofactor">
    <cofactor evidence="1">
        <name>Mg(2+)</name>
        <dbReference type="ChEBI" id="CHEBI:18420"/>
    </cofactor>
</comment>
<dbReference type="InterPro" id="IPR027417">
    <property type="entry name" value="P-loop_NTPase"/>
</dbReference>
<evidence type="ECO:0000256" key="8">
    <source>
        <dbReference type="ARBA" id="ARBA00022806"/>
    </source>
</evidence>
<evidence type="ECO:0000256" key="12">
    <source>
        <dbReference type="ARBA" id="ARBA00023172"/>
    </source>
</evidence>
<dbReference type="PROSITE" id="PS51194">
    <property type="entry name" value="HELICASE_CTER"/>
    <property type="match status" value="1"/>
</dbReference>
<dbReference type="GO" id="GO:0006281">
    <property type="term" value="P:DNA repair"/>
    <property type="evidence" value="ECO:0007669"/>
    <property type="project" value="UniProtKB-KW"/>
</dbReference>
<comment type="catalytic activity">
    <reaction evidence="15">
        <text>Couples ATP hydrolysis with the unwinding of duplex DNA by translocating in the 3'-5' direction.</text>
        <dbReference type="EC" id="5.6.2.4"/>
    </reaction>
</comment>
<dbReference type="STRING" id="649638.Trad_0273"/>
<evidence type="ECO:0000256" key="2">
    <source>
        <dbReference type="ARBA" id="ARBA00001947"/>
    </source>
</evidence>
<dbReference type="Pfam" id="PF00271">
    <property type="entry name" value="Helicase_C"/>
    <property type="match status" value="1"/>
</dbReference>
<keyword evidence="8 20" id="KW-0347">Helicase</keyword>